<accession>A0A176WZG3</accession>
<evidence type="ECO:0000313" key="2">
    <source>
        <dbReference type="EMBL" id="OAE39361.1"/>
    </source>
</evidence>
<feature type="compositionally biased region" description="Basic and acidic residues" evidence="1">
    <location>
        <begin position="9"/>
        <end position="22"/>
    </location>
</feature>
<evidence type="ECO:0000256" key="1">
    <source>
        <dbReference type="SAM" id="MobiDB-lite"/>
    </source>
</evidence>
<evidence type="ECO:0000313" key="3">
    <source>
        <dbReference type="Proteomes" id="UP000077098"/>
    </source>
</evidence>
<dbReference type="EMBL" id="LXPS01000037">
    <property type="protein sequence ID" value="OAE39361.1"/>
    <property type="molecule type" value="Genomic_DNA"/>
</dbReference>
<sequence>MLLFLLPGGEKKPAATSRRNEPGYDLQPMKPTMSPSRAFLIGLRPGVSVLLTLFVKIVESTMKCVGARMSMKRL</sequence>
<gene>
    <name evidence="2" type="ORF">A7J57_23555</name>
</gene>
<comment type="caution">
    <text evidence="2">The sequence shown here is derived from an EMBL/GenBank/DDBJ whole genome shotgun (WGS) entry which is preliminary data.</text>
</comment>
<dbReference type="AlphaFoldDB" id="A0A176WZG3"/>
<organism evidence="2 3">
    <name type="scientific">Agrobacterium tumefaciens</name>
    <dbReference type="NCBI Taxonomy" id="358"/>
    <lineage>
        <taxon>Bacteria</taxon>
        <taxon>Pseudomonadati</taxon>
        <taxon>Pseudomonadota</taxon>
        <taxon>Alphaproteobacteria</taxon>
        <taxon>Hyphomicrobiales</taxon>
        <taxon>Rhizobiaceae</taxon>
        <taxon>Rhizobium/Agrobacterium group</taxon>
        <taxon>Agrobacterium</taxon>
        <taxon>Agrobacterium tumefaciens complex</taxon>
    </lineage>
</organism>
<dbReference type="Proteomes" id="UP000077098">
    <property type="component" value="Unassembled WGS sequence"/>
</dbReference>
<feature type="region of interest" description="Disordered" evidence="1">
    <location>
        <begin position="1"/>
        <end position="28"/>
    </location>
</feature>
<name>A0A176WZG3_AGRTU</name>
<protein>
    <submittedName>
        <fullName evidence="2">Uncharacterized protein</fullName>
    </submittedName>
</protein>
<reference evidence="2 3" key="1">
    <citation type="submission" date="2016-05" db="EMBL/GenBank/DDBJ databases">
        <authorList>
            <person name="Lavstsen T."/>
            <person name="Jespersen J.S."/>
        </authorList>
    </citation>
    <scope>NUCLEOTIDE SEQUENCE [LARGE SCALE GENOMIC DNA]</scope>
    <source>
        <strain evidence="2 3">KCJ1736</strain>
    </source>
</reference>
<proteinExistence type="predicted"/>